<sequence>MENTIILTGKNLTIEDVKKVAHDNYKVKIDEKAREYVIAGRKKIFEMVDSDIPVYGFNTGVGWNKDKKVLKDFFNKYNTNLIYSHSLGVEPNCSKEEGRAILLNRLNTFLVGCTGVAVEIVDIYETLLNLDIIPVIPSRGSVGEADITNLSHIGLAIIGEGDVYYNGEIRNSGEVFEELGIEKINLGPKDGLAIVSSNALSAGIYSLVLNDLKKLIDLADIVYAMSLEALNGNTSPLDPDLYELRNFKGQKESLKNVTKLLKGSMIYQPDWKKPVQDPLSFRGSVQVNGALRDAYKYATDLFTIQLNSAEDNPCLILEKDKLISCSNYEPISWILGAENLGIALSHLSKNSCFRIIKLANPDFTKLPRFLSPKDNVLGYATIQKVFTSLDAEIRHLSNPSTADYYSLAGEIEDHANNTIYVVEKLKRIVDNMLYIFAIELMHTAQAIDLRTDWILGEGTKKAYEEIRKVLPFYSEDRPIYKDIKTMYNLIKSDKFVNNILG</sequence>
<dbReference type="Pfam" id="PF00221">
    <property type="entry name" value="Lyase_aromatic"/>
    <property type="match status" value="1"/>
</dbReference>
<protein>
    <submittedName>
        <fullName evidence="1">Aromatic amino acid lyase</fullName>
    </submittedName>
</protein>
<proteinExistence type="predicted"/>
<keyword evidence="1" id="KW-0456">Lyase</keyword>
<dbReference type="GO" id="GO:0016841">
    <property type="term" value="F:ammonia-lyase activity"/>
    <property type="evidence" value="ECO:0007669"/>
    <property type="project" value="UniProtKB-ARBA"/>
</dbReference>
<dbReference type="InterPro" id="IPR001106">
    <property type="entry name" value="Aromatic_Lyase"/>
</dbReference>
<dbReference type="CDD" id="cd00332">
    <property type="entry name" value="PAL-HAL"/>
    <property type="match status" value="1"/>
</dbReference>
<dbReference type="InterPro" id="IPR024083">
    <property type="entry name" value="Fumarase/histidase_N"/>
</dbReference>
<dbReference type="PANTHER" id="PTHR10362">
    <property type="entry name" value="HISTIDINE AMMONIA-LYASE"/>
    <property type="match status" value="1"/>
</dbReference>
<name>A0A7T4FP56_9FUSO</name>
<dbReference type="InterPro" id="IPR008948">
    <property type="entry name" value="L-Aspartase-like"/>
</dbReference>
<dbReference type="Gene3D" id="1.10.275.10">
    <property type="entry name" value="Fumarase/aspartase (N-terminal domain)"/>
    <property type="match status" value="1"/>
</dbReference>
<dbReference type="SUPFAM" id="SSF48557">
    <property type="entry name" value="L-aspartase-like"/>
    <property type="match status" value="1"/>
</dbReference>
<dbReference type="Gene3D" id="1.20.200.10">
    <property type="entry name" value="Fumarase/aspartase (Central domain)"/>
    <property type="match status" value="1"/>
</dbReference>
<dbReference type="AlphaFoldDB" id="A0A7T4FP56"/>
<accession>A0A7T4FP56</accession>
<dbReference type="EMBL" id="CP066022">
    <property type="protein sequence ID" value="QQB74127.1"/>
    <property type="molecule type" value="Genomic_DNA"/>
</dbReference>
<dbReference type="Proteomes" id="UP000595577">
    <property type="component" value="Chromosome"/>
</dbReference>
<evidence type="ECO:0000313" key="2">
    <source>
        <dbReference type="Proteomes" id="UP000595577"/>
    </source>
</evidence>
<reference evidence="1 2" key="1">
    <citation type="submission" date="2020-12" db="EMBL/GenBank/DDBJ databases">
        <title>FDA dAtabase for Regulatory Grade micrObial Sequences (FDA-ARGOS): Supporting development and validation of Infectious Disease Dx tests.</title>
        <authorList>
            <person name="Sproer C."/>
            <person name="Gronow S."/>
            <person name="Severitt S."/>
            <person name="Schroder I."/>
            <person name="Tallon L."/>
            <person name="Sadzewicz L."/>
            <person name="Zhao X."/>
            <person name="Boylan J."/>
            <person name="Ott S."/>
            <person name="Bowen H."/>
            <person name="Vavikolanu K."/>
            <person name="Mehta A."/>
            <person name="Aluvathingal J."/>
            <person name="Nadendla S."/>
            <person name="Lowell S."/>
            <person name="Myers T."/>
            <person name="Yan Y."/>
            <person name="Sichtig H."/>
        </authorList>
    </citation>
    <scope>NUCLEOTIDE SEQUENCE [LARGE SCALE GENOMIC DNA]</scope>
    <source>
        <strain evidence="1 2">FDAARGOS_999</strain>
    </source>
</reference>
<evidence type="ECO:0000313" key="1">
    <source>
        <dbReference type="EMBL" id="QQB74127.1"/>
    </source>
</evidence>
<organism evidence="1 2">
    <name type="scientific">Fusobacterium canifelinum</name>
    <dbReference type="NCBI Taxonomy" id="285729"/>
    <lineage>
        <taxon>Bacteria</taxon>
        <taxon>Fusobacteriati</taxon>
        <taxon>Fusobacteriota</taxon>
        <taxon>Fusobacteriia</taxon>
        <taxon>Fusobacteriales</taxon>
        <taxon>Fusobacteriaceae</taxon>
        <taxon>Fusobacterium</taxon>
    </lineage>
</organism>
<gene>
    <name evidence="1" type="ORF">I6H56_01225</name>
</gene>
<dbReference type="RefSeq" id="WP_198480768.1">
    <property type="nucleotide sequence ID" value="NZ_CP066022.1"/>
</dbReference>